<dbReference type="InterPro" id="IPR057696">
    <property type="entry name" value="DUF7936"/>
</dbReference>
<evidence type="ECO:0000313" key="2">
    <source>
        <dbReference type="EMBL" id="CAB4153236.1"/>
    </source>
</evidence>
<organism evidence="2">
    <name type="scientific">uncultured Caudovirales phage</name>
    <dbReference type="NCBI Taxonomy" id="2100421"/>
    <lineage>
        <taxon>Viruses</taxon>
        <taxon>Duplodnaviria</taxon>
        <taxon>Heunggongvirae</taxon>
        <taxon>Uroviricota</taxon>
        <taxon>Caudoviricetes</taxon>
        <taxon>Peduoviridae</taxon>
        <taxon>Maltschvirus</taxon>
        <taxon>Maltschvirus maltsch</taxon>
    </lineage>
</organism>
<feature type="domain" description="DUF7936" evidence="1">
    <location>
        <begin position="2"/>
        <end position="92"/>
    </location>
</feature>
<accession>A0A6J5N774</accession>
<proteinExistence type="predicted"/>
<dbReference type="Pfam" id="PF25590">
    <property type="entry name" value="DUF7936"/>
    <property type="match status" value="1"/>
</dbReference>
<protein>
    <recommendedName>
        <fullName evidence="1">DUF7936 domain-containing protein</fullName>
    </recommendedName>
</protein>
<sequence>MFDWKITQVSVEDGVITHAHYVCKLVNEEFTVETEGNWYFNDKIVKTPFDEVKEQDISSWIEKESMQNGISTIKLRLEEQMKSNKEAVSLPWLPKTFTPKD</sequence>
<reference evidence="2" key="1">
    <citation type="submission" date="2020-04" db="EMBL/GenBank/DDBJ databases">
        <authorList>
            <person name="Chiriac C."/>
            <person name="Salcher M."/>
            <person name="Ghai R."/>
            <person name="Kavagutti S V."/>
        </authorList>
    </citation>
    <scope>NUCLEOTIDE SEQUENCE</scope>
</reference>
<evidence type="ECO:0000259" key="1">
    <source>
        <dbReference type="Pfam" id="PF25590"/>
    </source>
</evidence>
<dbReference type="EMBL" id="LR796576">
    <property type="protein sequence ID" value="CAB4153236.1"/>
    <property type="molecule type" value="Genomic_DNA"/>
</dbReference>
<gene>
    <name evidence="2" type="ORF">UFOVP620_59</name>
</gene>
<name>A0A6J5N774_9CAUD</name>